<gene>
    <name evidence="3" type="ORF">DCR58_04550</name>
</gene>
<feature type="region of interest" description="Disordered" evidence="1">
    <location>
        <begin position="45"/>
        <end position="68"/>
    </location>
</feature>
<keyword evidence="2" id="KW-1133">Transmembrane helix</keyword>
<proteinExistence type="predicted"/>
<dbReference type="AlphaFoldDB" id="A0A348WNC9"/>
<dbReference type="EMBL" id="DMUP01000101">
    <property type="protein sequence ID" value="HAR56041.1"/>
    <property type="molecule type" value="Genomic_DNA"/>
</dbReference>
<sequence length="68" mass="7898">MSYEDYGTWRGLFSIVILVIFIAIVLWVYLSRRANKQFDEAANSIFDENESESSSNENSEKPESKKDE</sequence>
<dbReference type="Proteomes" id="UP000262878">
    <property type="component" value="Unassembled WGS sequence"/>
</dbReference>
<dbReference type="Pfam" id="PF05545">
    <property type="entry name" value="FixQ"/>
    <property type="match status" value="1"/>
</dbReference>
<reference evidence="3 4" key="1">
    <citation type="journal article" date="2018" name="Nat. Biotechnol.">
        <title>A standardized bacterial taxonomy based on genome phylogeny substantially revises the tree of life.</title>
        <authorList>
            <person name="Parks D.H."/>
            <person name="Chuvochina M."/>
            <person name="Waite D.W."/>
            <person name="Rinke C."/>
            <person name="Skarshewski A."/>
            <person name="Chaumeil P.A."/>
            <person name="Hugenholtz P."/>
        </authorList>
    </citation>
    <scope>NUCLEOTIDE SEQUENCE [LARGE SCALE GENOMIC DNA]</scope>
    <source>
        <strain evidence="3">UBA9360</strain>
    </source>
</reference>
<keyword evidence="2" id="KW-0472">Membrane</keyword>
<evidence type="ECO:0000256" key="2">
    <source>
        <dbReference type="SAM" id="Phobius"/>
    </source>
</evidence>
<feature type="compositionally biased region" description="Basic and acidic residues" evidence="1">
    <location>
        <begin position="58"/>
        <end position="68"/>
    </location>
</feature>
<organism evidence="3 4">
    <name type="scientific">Idiomarina baltica</name>
    <dbReference type="NCBI Taxonomy" id="190892"/>
    <lineage>
        <taxon>Bacteria</taxon>
        <taxon>Pseudomonadati</taxon>
        <taxon>Pseudomonadota</taxon>
        <taxon>Gammaproteobacteria</taxon>
        <taxon>Alteromonadales</taxon>
        <taxon>Idiomarinaceae</taxon>
        <taxon>Idiomarina</taxon>
    </lineage>
</organism>
<comment type="caution">
    <text evidence="3">The sequence shown here is derived from an EMBL/GenBank/DDBJ whole genome shotgun (WGS) entry which is preliminary data.</text>
</comment>
<dbReference type="RefSeq" id="WP_006955761.1">
    <property type="nucleotide sequence ID" value="NZ_DAIRLQ010000031.1"/>
</dbReference>
<evidence type="ECO:0000256" key="1">
    <source>
        <dbReference type="SAM" id="MobiDB-lite"/>
    </source>
</evidence>
<feature type="transmembrane region" description="Helical" evidence="2">
    <location>
        <begin position="12"/>
        <end position="30"/>
    </location>
</feature>
<dbReference type="STRING" id="314276.OS145_06122"/>
<protein>
    <submittedName>
        <fullName evidence="3">CcoQ/FixQ family Cbb3-type cytochrome c oxidase assembly chaperone</fullName>
    </submittedName>
</protein>
<keyword evidence="2" id="KW-0812">Transmembrane</keyword>
<accession>A0A348WNC9</accession>
<dbReference type="InterPro" id="IPR008621">
    <property type="entry name" value="Cbb3-typ_cyt_oxidase_comp"/>
</dbReference>
<evidence type="ECO:0000313" key="3">
    <source>
        <dbReference type="EMBL" id="HAR56041.1"/>
    </source>
</evidence>
<name>A0A348WNC9_9GAMM</name>
<evidence type="ECO:0000313" key="4">
    <source>
        <dbReference type="Proteomes" id="UP000262878"/>
    </source>
</evidence>